<name>A0A077K7P9_CLOBO</name>
<dbReference type="EMBL" id="AB855771">
    <property type="protein sequence ID" value="BAP25615.1"/>
    <property type="molecule type" value="Genomic_DNA"/>
</dbReference>
<organism evidence="1">
    <name type="scientific">Clostridium botulinum</name>
    <dbReference type="NCBI Taxonomy" id="1491"/>
    <lineage>
        <taxon>Bacteria</taxon>
        <taxon>Bacillati</taxon>
        <taxon>Bacillota</taxon>
        <taxon>Clostridia</taxon>
        <taxon>Eubacteriales</taxon>
        <taxon>Clostridiaceae</taxon>
        <taxon>Clostridium</taxon>
    </lineage>
</organism>
<dbReference type="RefSeq" id="WP_032072367.1">
    <property type="nucleotide sequence ID" value="NC_025146.1"/>
</dbReference>
<geneLocation type="plasmid" evidence="1">
    <name>pCB111</name>
</geneLocation>
<keyword evidence="1" id="KW-0614">Plasmid</keyword>
<sequence length="54" mass="6495">MLYEAEYEDDNIEVFHADSDSEAQQEAWNYENTHGTLFNIYELNEEYNCIRTIL</sequence>
<dbReference type="AlphaFoldDB" id="A0A077K7P9"/>
<accession>A0A077K7P9</accession>
<protein>
    <submittedName>
        <fullName evidence="1">Uncharacterized protein</fullName>
    </submittedName>
</protein>
<reference evidence="1" key="1">
    <citation type="submission" date="2013-09" db="EMBL/GenBank/DDBJ databases">
        <title>Analysis of type B2 neurotoxin-encoding plasmid in Clostridium botulinum.</title>
        <authorList>
            <person name="Hosomi K."/>
            <person name="Sakaguchi Y."/>
            <person name="Gotoh K."/>
            <person name="Nakamura K."/>
            <person name="Kohda T."/>
            <person name="Mukamoto M."/>
            <person name="Iida T."/>
            <person name="Kozaki S."/>
        </authorList>
    </citation>
    <scope>NUCLEOTIDE SEQUENCE</scope>
    <source>
        <strain evidence="1">111</strain>
        <plasmid evidence="1">pCB111</plasmid>
    </source>
</reference>
<evidence type="ECO:0000313" key="1">
    <source>
        <dbReference type="EMBL" id="BAP25615.1"/>
    </source>
</evidence>
<proteinExistence type="predicted"/>